<feature type="domain" description="Protein kinase" evidence="1">
    <location>
        <begin position="1"/>
        <end position="303"/>
    </location>
</feature>
<evidence type="ECO:0000313" key="3">
    <source>
        <dbReference type="Proteomes" id="UP000279470"/>
    </source>
</evidence>
<dbReference type="EMBL" id="RXFM01000030">
    <property type="protein sequence ID" value="RST68093.1"/>
    <property type="molecule type" value="Genomic_DNA"/>
</dbReference>
<reference evidence="3" key="1">
    <citation type="submission" date="2018-11" db="EMBL/GenBank/DDBJ databases">
        <title>Phylogenetic, genomic, and biogeographic characterization of a novel and ubiquitous marine invertebrate-associated Rickettsiales parasite, Candidatus Marinoinvertebrata rohwerii, gen. nov., sp. nov.</title>
        <authorList>
            <person name="Klinges J.G."/>
            <person name="Rosales S.M."/>
            <person name="Mcminds R."/>
            <person name="Shaver E.C."/>
            <person name="Shantz A."/>
            <person name="Peters E.C."/>
            <person name="Burkepile D.E."/>
            <person name="Silliman B.R."/>
            <person name="Vega Thurber R.L."/>
        </authorList>
    </citation>
    <scope>NUCLEOTIDE SEQUENCE [LARGE SCALE GENOMIC DNA]</scope>
    <source>
        <strain evidence="3">a_cerv_44</strain>
    </source>
</reference>
<proteinExistence type="predicted"/>
<dbReference type="GO" id="GO:0004672">
    <property type="term" value="F:protein kinase activity"/>
    <property type="evidence" value="ECO:0007669"/>
    <property type="project" value="InterPro"/>
</dbReference>
<dbReference type="GO" id="GO:0005524">
    <property type="term" value="F:ATP binding"/>
    <property type="evidence" value="ECO:0007669"/>
    <property type="project" value="InterPro"/>
</dbReference>
<accession>A0A3R9XQA0</accession>
<gene>
    <name evidence="2" type="ORF">EIC27_02895</name>
</gene>
<sequence length="695" mass="80901">MKVAEINDNNISENKNINDNIIFLDKNIIKRCHKSNIVNDRFIIDKTKPLKSFSNDFCVAYAVNDLQESSQNHCYAKLFDKSFLFYLESIVNLTSNKIENFNNPIDIGIVEFHDTNEEYIAVIFNDIFAVSLGELIDKNESFSDKYIIKNILYNIKETLKNLHDQGIAHGSVNLDNIYLSKSGNFILDECFTTPFGYNQSPVYECLNISESNIYAKSNINKSSDYYALGIVCLELTTGKSIKKPNIKDLNSGRILSGSYRYFIKNKILTGTINKIIRGLLNDSDKERFGYNELSNIPALKNFFPKIKKHDFSEPIIFNNKKIYNANILSHELASNLFETKNLFSSGKLQTFLFKYYKNAQSLYKIKHLLNKNITTGRFETKYLNINDLVIAEIIKILGNKDIFSIQNLSFSFDNYSICNFVINLIKNNKHNELKLLSEIIDYQFYINEFSLNSEIHNKSHSFIKIYKEKAKKAKDNYLSNFLYALNKTYPKLPYIFGLPSKKVIFSPIDMLKFINENNISEKFIFNNLYLILFLHSKLEDDYLTKYLYFNNLIIKNTSYFKLLLLFSEVQKEYKIQKLSYLSKLFSQNIIKFLDKFIQSKKFKKEISEKIKEISKEGDLSKIIDILDQKDLFQGDKENFLKNVAKTSKIQNKLEQIVSELESKQDVEQKCMNTTLTISYLLFSIAVIYILAKLTI</sequence>
<comment type="caution">
    <text evidence="2">The sequence shown here is derived from an EMBL/GenBank/DDBJ whole genome shotgun (WGS) entry which is preliminary data.</text>
</comment>
<dbReference type="OrthoDB" id="9788659at2"/>
<dbReference type="Proteomes" id="UP000279470">
    <property type="component" value="Unassembled WGS sequence"/>
</dbReference>
<dbReference type="InterPro" id="IPR011009">
    <property type="entry name" value="Kinase-like_dom_sf"/>
</dbReference>
<dbReference type="Gene3D" id="1.10.510.10">
    <property type="entry name" value="Transferase(Phosphotransferase) domain 1"/>
    <property type="match status" value="1"/>
</dbReference>
<dbReference type="SUPFAM" id="SSF56112">
    <property type="entry name" value="Protein kinase-like (PK-like)"/>
    <property type="match status" value="1"/>
</dbReference>
<dbReference type="InterPro" id="IPR000719">
    <property type="entry name" value="Prot_kinase_dom"/>
</dbReference>
<keyword evidence="3" id="KW-1185">Reference proteome</keyword>
<protein>
    <recommendedName>
        <fullName evidence="1">Protein kinase domain-containing protein</fullName>
    </recommendedName>
</protein>
<dbReference type="Pfam" id="PF00069">
    <property type="entry name" value="Pkinase"/>
    <property type="match status" value="1"/>
</dbReference>
<evidence type="ECO:0000313" key="2">
    <source>
        <dbReference type="EMBL" id="RST68093.1"/>
    </source>
</evidence>
<dbReference type="PROSITE" id="PS50011">
    <property type="entry name" value="PROTEIN_KINASE_DOM"/>
    <property type="match status" value="1"/>
</dbReference>
<name>A0A3R9XQA0_9RICK</name>
<evidence type="ECO:0000259" key="1">
    <source>
        <dbReference type="PROSITE" id="PS50011"/>
    </source>
</evidence>
<dbReference type="AlphaFoldDB" id="A0A3R9XQA0"/>
<organism evidence="2 3">
    <name type="scientific">Candidatus Aquarickettsia rohweri</name>
    <dbReference type="NCBI Taxonomy" id="2602574"/>
    <lineage>
        <taxon>Bacteria</taxon>
        <taxon>Pseudomonadati</taxon>
        <taxon>Pseudomonadota</taxon>
        <taxon>Alphaproteobacteria</taxon>
        <taxon>Rickettsiales</taxon>
        <taxon>Candidatus Midichloriaceae</taxon>
        <taxon>Candidatus Aquarickettsia</taxon>
    </lineage>
</organism>
<dbReference type="RefSeq" id="WP_126044649.1">
    <property type="nucleotide sequence ID" value="NZ_RXFM01000030.1"/>
</dbReference>